<keyword evidence="3" id="KW-1185">Reference proteome</keyword>
<name>A0A8T0PLH9_PANVG</name>
<keyword evidence="1" id="KW-1133">Transmembrane helix</keyword>
<evidence type="ECO:0000256" key="1">
    <source>
        <dbReference type="SAM" id="Phobius"/>
    </source>
</evidence>
<gene>
    <name evidence="2" type="ORF">PVAP13_8KG277004</name>
</gene>
<protein>
    <submittedName>
        <fullName evidence="2">Uncharacterized protein</fullName>
    </submittedName>
</protein>
<feature type="transmembrane region" description="Helical" evidence="1">
    <location>
        <begin position="18"/>
        <end position="35"/>
    </location>
</feature>
<organism evidence="2 3">
    <name type="scientific">Panicum virgatum</name>
    <name type="common">Blackwell switchgrass</name>
    <dbReference type="NCBI Taxonomy" id="38727"/>
    <lineage>
        <taxon>Eukaryota</taxon>
        <taxon>Viridiplantae</taxon>
        <taxon>Streptophyta</taxon>
        <taxon>Embryophyta</taxon>
        <taxon>Tracheophyta</taxon>
        <taxon>Spermatophyta</taxon>
        <taxon>Magnoliopsida</taxon>
        <taxon>Liliopsida</taxon>
        <taxon>Poales</taxon>
        <taxon>Poaceae</taxon>
        <taxon>PACMAD clade</taxon>
        <taxon>Panicoideae</taxon>
        <taxon>Panicodae</taxon>
        <taxon>Paniceae</taxon>
        <taxon>Panicinae</taxon>
        <taxon>Panicum</taxon>
        <taxon>Panicum sect. Hiantes</taxon>
    </lineage>
</organism>
<dbReference type="AlphaFoldDB" id="A0A8T0PLH9"/>
<sequence>MLDAHSKSNSFFRSLGDLFEYMILQTAIVQIASLMSMKTIRLMEKNLIRIVILCFNLISYAWQHCLF</sequence>
<keyword evidence="1" id="KW-0812">Transmembrane</keyword>
<reference evidence="2" key="1">
    <citation type="submission" date="2020-05" db="EMBL/GenBank/DDBJ databases">
        <title>WGS assembly of Panicum virgatum.</title>
        <authorList>
            <person name="Lovell J.T."/>
            <person name="Jenkins J."/>
            <person name="Shu S."/>
            <person name="Juenger T.E."/>
            <person name="Schmutz J."/>
        </authorList>
    </citation>
    <scope>NUCLEOTIDE SEQUENCE</scope>
    <source>
        <strain evidence="2">AP13</strain>
    </source>
</reference>
<evidence type="ECO:0000313" key="2">
    <source>
        <dbReference type="EMBL" id="KAG2561965.1"/>
    </source>
</evidence>
<dbReference type="Proteomes" id="UP000823388">
    <property type="component" value="Chromosome 8K"/>
</dbReference>
<accession>A0A8T0PLH9</accession>
<comment type="caution">
    <text evidence="2">The sequence shown here is derived from an EMBL/GenBank/DDBJ whole genome shotgun (WGS) entry which is preliminary data.</text>
</comment>
<dbReference type="EMBL" id="CM029051">
    <property type="protein sequence ID" value="KAG2561965.1"/>
    <property type="molecule type" value="Genomic_DNA"/>
</dbReference>
<proteinExistence type="predicted"/>
<evidence type="ECO:0000313" key="3">
    <source>
        <dbReference type="Proteomes" id="UP000823388"/>
    </source>
</evidence>
<feature type="transmembrane region" description="Helical" evidence="1">
    <location>
        <begin position="47"/>
        <end position="63"/>
    </location>
</feature>
<keyword evidence="1" id="KW-0472">Membrane</keyword>